<keyword evidence="3" id="KW-0067">ATP-binding</keyword>
<comment type="caution">
    <text evidence="3">The sequence shown here is derived from an EMBL/GenBank/DDBJ whole genome shotgun (WGS) entry which is preliminary data.</text>
</comment>
<accession>A0ABW3XTI4</accession>
<keyword evidence="1" id="KW-0723">Serine/threonine-protein kinase</keyword>
<dbReference type="GO" id="GO:0005524">
    <property type="term" value="F:ATP binding"/>
    <property type="evidence" value="ECO:0007669"/>
    <property type="project" value="UniProtKB-KW"/>
</dbReference>
<keyword evidence="1" id="KW-0808">Transferase</keyword>
<reference evidence="4" key="1">
    <citation type="journal article" date="2019" name="Int. J. Syst. Evol. Microbiol.">
        <title>The Global Catalogue of Microorganisms (GCM) 10K type strain sequencing project: providing services to taxonomists for standard genome sequencing and annotation.</title>
        <authorList>
            <consortium name="The Broad Institute Genomics Platform"/>
            <consortium name="The Broad Institute Genome Sequencing Center for Infectious Disease"/>
            <person name="Wu L."/>
            <person name="Ma J."/>
        </authorList>
    </citation>
    <scope>NUCLEOTIDE SEQUENCE [LARGE SCALE GENOMIC DNA]</scope>
    <source>
        <strain evidence="4">CGMCC 4.7020</strain>
    </source>
</reference>
<keyword evidence="4" id="KW-1185">Reference proteome</keyword>
<dbReference type="SUPFAM" id="SSF55874">
    <property type="entry name" value="ATPase domain of HSP90 chaperone/DNA topoisomerase II/histidine kinase"/>
    <property type="match status" value="1"/>
</dbReference>
<name>A0ABW3XTI4_9ACTN</name>
<dbReference type="PANTHER" id="PTHR35526:SF3">
    <property type="entry name" value="ANTI-SIGMA-F FACTOR RSBW"/>
    <property type="match status" value="1"/>
</dbReference>
<protein>
    <submittedName>
        <fullName evidence="3">ATP-binding protein</fullName>
    </submittedName>
</protein>
<dbReference type="Gene3D" id="3.30.565.10">
    <property type="entry name" value="Histidine kinase-like ATPase, C-terminal domain"/>
    <property type="match status" value="1"/>
</dbReference>
<feature type="domain" description="Histidine kinase/HSP90-like ATPase" evidence="2">
    <location>
        <begin position="86"/>
        <end position="194"/>
    </location>
</feature>
<evidence type="ECO:0000313" key="3">
    <source>
        <dbReference type="EMBL" id="MFD1312782.1"/>
    </source>
</evidence>
<evidence type="ECO:0000259" key="2">
    <source>
        <dbReference type="Pfam" id="PF13581"/>
    </source>
</evidence>
<dbReference type="CDD" id="cd16936">
    <property type="entry name" value="HATPase_RsbW-like"/>
    <property type="match status" value="1"/>
</dbReference>
<gene>
    <name evidence="3" type="ORF">ACFQ5X_44360</name>
</gene>
<dbReference type="Proteomes" id="UP001597058">
    <property type="component" value="Unassembled WGS sequence"/>
</dbReference>
<dbReference type="EMBL" id="JBHTMM010000137">
    <property type="protein sequence ID" value="MFD1312782.1"/>
    <property type="molecule type" value="Genomic_DNA"/>
</dbReference>
<dbReference type="InterPro" id="IPR036890">
    <property type="entry name" value="HATPase_C_sf"/>
</dbReference>
<keyword evidence="1" id="KW-0418">Kinase</keyword>
<keyword evidence="3" id="KW-0547">Nucleotide-binding</keyword>
<dbReference type="PANTHER" id="PTHR35526">
    <property type="entry name" value="ANTI-SIGMA-F FACTOR RSBW-RELATED"/>
    <property type="match status" value="1"/>
</dbReference>
<dbReference type="Pfam" id="PF13581">
    <property type="entry name" value="HATPase_c_2"/>
    <property type="match status" value="1"/>
</dbReference>
<evidence type="ECO:0000256" key="1">
    <source>
        <dbReference type="ARBA" id="ARBA00022527"/>
    </source>
</evidence>
<proteinExistence type="predicted"/>
<organism evidence="3 4">
    <name type="scientific">Streptomyces kaempferi</name>
    <dbReference type="NCBI Taxonomy" id="333725"/>
    <lineage>
        <taxon>Bacteria</taxon>
        <taxon>Bacillati</taxon>
        <taxon>Actinomycetota</taxon>
        <taxon>Actinomycetes</taxon>
        <taxon>Kitasatosporales</taxon>
        <taxon>Streptomycetaceae</taxon>
        <taxon>Streptomyces</taxon>
    </lineage>
</organism>
<dbReference type="InterPro" id="IPR050267">
    <property type="entry name" value="Anti-sigma-factor_SerPK"/>
</dbReference>
<evidence type="ECO:0000313" key="4">
    <source>
        <dbReference type="Proteomes" id="UP001597058"/>
    </source>
</evidence>
<dbReference type="InterPro" id="IPR003594">
    <property type="entry name" value="HATPase_dom"/>
</dbReference>
<dbReference type="RefSeq" id="WP_248001759.1">
    <property type="nucleotide sequence ID" value="NZ_JBHSKH010000006.1"/>
</dbReference>
<sequence>MAAWAIDLASISRRGCFAWFSGGRTEGLGRKAAADHAQDEDRPAKGAPTSWITRSQALWSRSLEPLRPLDAPRARATAWDASWPLPRELTSVRRARRLATAQLSEWNLEDLADTAELLVSELVTNALRHTRGPLRLNLYARGSDLRCEVEDTDSTGPVRRVVDADAEGGRGTELLDLLTETWGSTRTATGKTMWFEISTRTP</sequence>